<accession>A0A0N1NZJ6</accession>
<dbReference type="GeneID" id="28739767"/>
<dbReference type="ESTHER" id="9euro-a0a0n1nzj6">
    <property type="family name" value="Fungal_carboxylesterase_lipase"/>
</dbReference>
<sequence>MLLIESYTSSVGTLPRLEGSTGETNLYHVANVIVVDLNQNTASAQSSPNYIPATISPIVALSIPPDNPYSHFLDSRDGPGYNTGSLTVDLGYEIYEGRLNTTTNLNTWLGIRYAASPNGSLRWQKPQPPPINRNSVIQAVKYTSICYQAPDALVGIRPTDQSEAAEDCLFLNIWAPSDPSKPLPVFVWIHEGGYGTMSGRQDLSLLINTNNNAFIGVTLQYRLGAFGFLSSDEVYRFGTPNAGLYDQHAALLWVQRYIHLFGGDPTQVTIGGLSAGGGSVMHHTTSYGGSLGTSLFKNTFAASPYLPMQYHYDEWIPTQAYNAFAIAAGCSAQLPVGGSEQSIFQCLQGKSADRLANASATVSQYGAYGTWAFLPVTDNALVSGLLSQTLLRKELNGLNTLVGNNANEGPAFVPQDIDDENALKSWLNTTFPLWTDSDRDNLLLWYPDTTRTNMKFSSAGYAGPSAITQSVVATGQQQRANNIYAELAFVCPSYWLAEAFTSTPQTPRKAYKYQYSIPPALHAGDKEAYFNAPAGNVGPDMALAFKNLLGNFIVTSNPSIQQSIADGLSSPNADPDTTGQVWTRNKAISDWPEYDVGRPWQINLNQTGGSIVEVSGLYPYQGEPVVELVPPGVQNSIGLYDARNWEDGRGSRCDFWRAVSGSLPA</sequence>
<evidence type="ECO:0000256" key="3">
    <source>
        <dbReference type="RuleBase" id="RU361235"/>
    </source>
</evidence>
<evidence type="ECO:0000313" key="6">
    <source>
        <dbReference type="Proteomes" id="UP000038010"/>
    </source>
</evidence>
<dbReference type="GO" id="GO:0016787">
    <property type="term" value="F:hydrolase activity"/>
    <property type="evidence" value="ECO:0007669"/>
    <property type="project" value="UniProtKB-KW"/>
</dbReference>
<dbReference type="PROSITE" id="PS00122">
    <property type="entry name" value="CARBOXYLESTERASE_B_1"/>
    <property type="match status" value="1"/>
</dbReference>
<proteinExistence type="inferred from homology"/>
<dbReference type="Gene3D" id="3.40.50.1820">
    <property type="entry name" value="alpha/beta hydrolase"/>
    <property type="match status" value="1"/>
</dbReference>
<dbReference type="EMBL" id="LFJN01000012">
    <property type="protein sequence ID" value="KPI40394.1"/>
    <property type="molecule type" value="Genomic_DNA"/>
</dbReference>
<organism evidence="5 6">
    <name type="scientific">Cyphellophora attinorum</name>
    <dbReference type="NCBI Taxonomy" id="1664694"/>
    <lineage>
        <taxon>Eukaryota</taxon>
        <taxon>Fungi</taxon>
        <taxon>Dikarya</taxon>
        <taxon>Ascomycota</taxon>
        <taxon>Pezizomycotina</taxon>
        <taxon>Eurotiomycetes</taxon>
        <taxon>Chaetothyriomycetidae</taxon>
        <taxon>Chaetothyriales</taxon>
        <taxon>Cyphellophoraceae</taxon>
        <taxon>Cyphellophora</taxon>
    </lineage>
</organism>
<keyword evidence="6" id="KW-1185">Reference proteome</keyword>
<dbReference type="STRING" id="1664694.A0A0N1NZJ6"/>
<dbReference type="Proteomes" id="UP000038010">
    <property type="component" value="Unassembled WGS sequence"/>
</dbReference>
<gene>
    <name evidence="5" type="ORF">AB675_7513</name>
</gene>
<dbReference type="PANTHER" id="PTHR11559">
    <property type="entry name" value="CARBOXYLESTERASE"/>
    <property type="match status" value="1"/>
</dbReference>
<dbReference type="SUPFAM" id="SSF53474">
    <property type="entry name" value="alpha/beta-Hydrolases"/>
    <property type="match status" value="1"/>
</dbReference>
<evidence type="ECO:0000313" key="5">
    <source>
        <dbReference type="EMBL" id="KPI40394.1"/>
    </source>
</evidence>
<dbReference type="InterPro" id="IPR002018">
    <property type="entry name" value="CarbesteraseB"/>
</dbReference>
<reference evidence="5 6" key="1">
    <citation type="submission" date="2015-06" db="EMBL/GenBank/DDBJ databases">
        <title>Draft genome of the ant-associated black yeast Phialophora attae CBS 131958.</title>
        <authorList>
            <person name="Moreno L.F."/>
            <person name="Stielow B.J."/>
            <person name="de Hoog S."/>
            <person name="Vicente V.A."/>
            <person name="Weiss V.A."/>
            <person name="de Vries M."/>
            <person name="Cruz L.M."/>
            <person name="Souza E.M."/>
        </authorList>
    </citation>
    <scope>NUCLEOTIDE SEQUENCE [LARGE SCALE GENOMIC DNA]</scope>
    <source>
        <strain evidence="5 6">CBS 131958</strain>
    </source>
</reference>
<dbReference type="EC" id="3.1.1.-" evidence="3"/>
<dbReference type="InterPro" id="IPR019826">
    <property type="entry name" value="Carboxylesterase_B_AS"/>
</dbReference>
<feature type="domain" description="Carboxylesterase type B" evidence="4">
    <location>
        <begin position="101"/>
        <end position="560"/>
    </location>
</feature>
<dbReference type="RefSeq" id="XP_018000357.1">
    <property type="nucleotide sequence ID" value="XM_018147887.1"/>
</dbReference>
<dbReference type="Pfam" id="PF00135">
    <property type="entry name" value="COesterase"/>
    <property type="match status" value="1"/>
</dbReference>
<comment type="caution">
    <text evidence="5">The sequence shown here is derived from an EMBL/GenBank/DDBJ whole genome shotgun (WGS) entry which is preliminary data.</text>
</comment>
<evidence type="ECO:0000256" key="2">
    <source>
        <dbReference type="ARBA" id="ARBA00022801"/>
    </source>
</evidence>
<dbReference type="PROSITE" id="PS00941">
    <property type="entry name" value="CARBOXYLESTERASE_B_2"/>
    <property type="match status" value="1"/>
</dbReference>
<dbReference type="InterPro" id="IPR050309">
    <property type="entry name" value="Type-B_Carboxylest/Lipase"/>
</dbReference>
<protein>
    <recommendedName>
        <fullName evidence="3">Carboxylic ester hydrolase</fullName>
        <ecNumber evidence="3">3.1.1.-</ecNumber>
    </recommendedName>
</protein>
<evidence type="ECO:0000259" key="4">
    <source>
        <dbReference type="Pfam" id="PF00135"/>
    </source>
</evidence>
<evidence type="ECO:0000256" key="1">
    <source>
        <dbReference type="ARBA" id="ARBA00005964"/>
    </source>
</evidence>
<comment type="similarity">
    <text evidence="1 3">Belongs to the type-B carboxylesterase/lipase family.</text>
</comment>
<dbReference type="VEuPathDB" id="FungiDB:AB675_7513"/>
<name>A0A0N1NZJ6_9EURO</name>
<dbReference type="InterPro" id="IPR029058">
    <property type="entry name" value="AB_hydrolase_fold"/>
</dbReference>
<dbReference type="AlphaFoldDB" id="A0A0N1NZJ6"/>
<dbReference type="InterPro" id="IPR019819">
    <property type="entry name" value="Carboxylesterase_B_CS"/>
</dbReference>
<dbReference type="OrthoDB" id="408631at2759"/>
<keyword evidence="2 3" id="KW-0378">Hydrolase</keyword>